<evidence type="ECO:0000313" key="4">
    <source>
        <dbReference type="Proteomes" id="UP000192277"/>
    </source>
</evidence>
<organism evidence="3 4">
    <name type="scientific">Niastella koreensis</name>
    <dbReference type="NCBI Taxonomy" id="354356"/>
    <lineage>
        <taxon>Bacteria</taxon>
        <taxon>Pseudomonadati</taxon>
        <taxon>Bacteroidota</taxon>
        <taxon>Chitinophagia</taxon>
        <taxon>Chitinophagales</taxon>
        <taxon>Chitinophagaceae</taxon>
        <taxon>Niastella</taxon>
    </lineage>
</organism>
<dbReference type="InterPro" id="IPR021255">
    <property type="entry name" value="DUF2807"/>
</dbReference>
<name>A0ABX3NNW2_9BACT</name>
<dbReference type="Gene3D" id="2.160.20.120">
    <property type="match status" value="1"/>
</dbReference>
<dbReference type="Pfam" id="PF10988">
    <property type="entry name" value="DUF2807"/>
    <property type="match status" value="2"/>
</dbReference>
<feature type="signal peptide" evidence="1">
    <location>
        <begin position="1"/>
        <end position="21"/>
    </location>
</feature>
<dbReference type="EMBL" id="LWBO01000077">
    <property type="protein sequence ID" value="OQP40532.1"/>
    <property type="molecule type" value="Genomic_DNA"/>
</dbReference>
<feature type="domain" description="Putative auto-transporter adhesin head GIN" evidence="2">
    <location>
        <begin position="31"/>
        <end position="114"/>
    </location>
</feature>
<dbReference type="RefSeq" id="WP_014217557.1">
    <property type="nucleotide sequence ID" value="NZ_LWBO01000077.1"/>
</dbReference>
<keyword evidence="1" id="KW-0732">Signal</keyword>
<comment type="caution">
    <text evidence="3">The sequence shown here is derived from an EMBL/GenBank/DDBJ whole genome shotgun (WGS) entry which is preliminary data.</text>
</comment>
<protein>
    <recommendedName>
        <fullName evidence="2">Putative auto-transporter adhesin head GIN domain-containing protein</fullName>
    </recommendedName>
</protein>
<dbReference type="PANTHER" id="PTHR39200:SF1">
    <property type="entry name" value="AUTO-TRANSPORTER ADHESIN HEAD GIN DOMAIN-CONTAINING PROTEIN-RELATED"/>
    <property type="match status" value="1"/>
</dbReference>
<feature type="chain" id="PRO_5046600975" description="Putative auto-transporter adhesin head GIN domain-containing protein" evidence="1">
    <location>
        <begin position="22"/>
        <end position="252"/>
    </location>
</feature>
<sequence length="252" mass="26212">MKIITTFLLLGSLLAAGALSAQQTETRKVTDFTKLDIGGSFDAVLRQGNETSVKIITENIDTKKILTQTNGNTLKVSLEKGFYKNIKIKLEITYKNLDALSKSGSGNLTCESDLGGTGDVDLSLSGSGNMTINGTVKGASITIGRSGSGNMKLARLQSDRSKMSFSGSGNFEVRDGAAKTQTIHLSGSGNVNAYGLKTETCAAAVSGSGDIEVSVSNSITALISGSGNIEYRGNAQVTKLEVHGSGKISKKS</sequence>
<dbReference type="Proteomes" id="UP000192277">
    <property type="component" value="Unassembled WGS sequence"/>
</dbReference>
<evidence type="ECO:0000313" key="3">
    <source>
        <dbReference type="EMBL" id="OQP40532.1"/>
    </source>
</evidence>
<accession>A0ABX3NNW2</accession>
<evidence type="ECO:0000259" key="2">
    <source>
        <dbReference type="Pfam" id="PF10988"/>
    </source>
</evidence>
<keyword evidence="4" id="KW-1185">Reference proteome</keyword>
<proteinExistence type="predicted"/>
<reference evidence="3 4" key="1">
    <citation type="submission" date="2016-04" db="EMBL/GenBank/DDBJ databases">
        <authorList>
            <person name="Chen L."/>
            <person name="Zhuang W."/>
            <person name="Wang G."/>
        </authorList>
    </citation>
    <scope>NUCLEOTIDE SEQUENCE [LARGE SCALE GENOMIC DNA]</scope>
    <source>
        <strain evidence="4">GR20</strain>
    </source>
</reference>
<evidence type="ECO:0000256" key="1">
    <source>
        <dbReference type="SAM" id="SignalP"/>
    </source>
</evidence>
<dbReference type="PANTHER" id="PTHR39200">
    <property type="entry name" value="HYPOTHETICAL EXPORTED PROTEIN"/>
    <property type="match status" value="1"/>
</dbReference>
<feature type="domain" description="Putative auto-transporter adhesin head GIN" evidence="2">
    <location>
        <begin position="121"/>
        <end position="235"/>
    </location>
</feature>
<gene>
    <name evidence="3" type="ORF">A4D02_16620</name>
</gene>